<reference evidence="5 6" key="1">
    <citation type="submission" date="2015-03" db="EMBL/GenBank/DDBJ databases">
        <authorList>
            <consortium name="Pathogen Informatics"/>
        </authorList>
    </citation>
    <scope>NUCLEOTIDE SEQUENCE [LARGE SCALE GENOMIC DNA]</scope>
    <source>
        <strain evidence="5">K00500041</strain>
        <strain evidence="2 6">M09401471</strain>
    </source>
</reference>
<evidence type="ECO:0000313" key="6">
    <source>
        <dbReference type="Proteomes" id="UP000044938"/>
    </source>
</evidence>
<keyword evidence="3" id="KW-0547">Nucleotide-binding</keyword>
<evidence type="ECO:0000313" key="3">
    <source>
        <dbReference type="EMBL" id="COV76680.1"/>
    </source>
</evidence>
<name>A0A0T5XXI3_MYCTX</name>
<protein>
    <submittedName>
        <fullName evidence="3">Putative helicase</fullName>
    </submittedName>
</protein>
<evidence type="ECO:0000256" key="1">
    <source>
        <dbReference type="SAM" id="MobiDB-lite"/>
    </source>
</evidence>
<feature type="region of interest" description="Disordered" evidence="1">
    <location>
        <begin position="58"/>
        <end position="79"/>
    </location>
</feature>
<dbReference type="PATRIC" id="fig|1773.206.peg.1783"/>
<evidence type="ECO:0000313" key="7">
    <source>
        <dbReference type="Proteomes" id="UP000256381"/>
    </source>
</evidence>
<keyword evidence="3" id="KW-0067">ATP-binding</keyword>
<gene>
    <name evidence="4" type="ORF">DSJ38_15120</name>
    <name evidence="3" type="ORF">ERS007703_02016</name>
    <name evidence="2" type="ORF">ERS007720_00549</name>
</gene>
<dbReference type="GO" id="GO:0004386">
    <property type="term" value="F:helicase activity"/>
    <property type="evidence" value="ECO:0007669"/>
    <property type="project" value="UniProtKB-KW"/>
</dbReference>
<evidence type="ECO:0000313" key="5">
    <source>
        <dbReference type="Proteomes" id="UP000038802"/>
    </source>
</evidence>
<accession>A0A0T5XXI3</accession>
<dbReference type="Proteomes" id="UP000044938">
    <property type="component" value="Unassembled WGS sequence"/>
</dbReference>
<keyword evidence="3" id="KW-0347">Helicase</keyword>
<keyword evidence="3" id="KW-0378">Hydrolase</keyword>
<dbReference type="Proteomes" id="UP000256381">
    <property type="component" value="Unassembled WGS sequence"/>
</dbReference>
<organism evidence="3 5">
    <name type="scientific">Mycobacterium tuberculosis</name>
    <dbReference type="NCBI Taxonomy" id="1773"/>
    <lineage>
        <taxon>Bacteria</taxon>
        <taxon>Bacillati</taxon>
        <taxon>Actinomycetota</taxon>
        <taxon>Actinomycetes</taxon>
        <taxon>Mycobacteriales</taxon>
        <taxon>Mycobacteriaceae</taxon>
        <taxon>Mycobacterium</taxon>
        <taxon>Mycobacterium tuberculosis complex</taxon>
    </lineage>
</organism>
<dbReference type="Proteomes" id="UP000038802">
    <property type="component" value="Unassembled WGS sequence"/>
</dbReference>
<dbReference type="AlphaFoldDB" id="A0A0T5XXI3"/>
<reference evidence="4 7" key="3">
    <citation type="journal article" date="2017" name="N. Engl. J. Med.">
        <title>Transmission of Extensively Drug-Resistant Tuberculosis in South Africa.</title>
        <authorList>
            <person name="Shah N.S."/>
            <person name="Auld S.C."/>
            <person name="Brust J.C."/>
            <person name="Mathema B."/>
            <person name="Ismail N."/>
            <person name="Moodley P."/>
            <person name="Mlisana K."/>
            <person name="Allana S."/>
            <person name="Campbell A."/>
            <person name="Mthiyane T."/>
            <person name="Morris N."/>
            <person name="Mpangase P."/>
            <person name="van der Meulen H."/>
            <person name="Omar S.V."/>
            <person name="Brown T.S."/>
            <person name="Narechania A."/>
            <person name="Shaskina E."/>
            <person name="Kapwata T."/>
            <person name="Kreiswirth B."/>
            <person name="Gandhi N.R."/>
        </authorList>
    </citation>
    <scope>NUCLEOTIDE SEQUENCE [LARGE SCALE GENOMIC DNA]</scope>
    <source>
        <strain evidence="4 7">32301_S10</strain>
    </source>
</reference>
<sequence>MSFACSHQDPRRRCAPLGAGRCLLGSGSALGWIIDRVTTDKASGIAQDPNDWCGEHEIPPTSSIASERSHRGLARGQSG</sequence>
<dbReference type="EMBL" id="CSAJ01000042">
    <property type="protein sequence ID" value="COV60258.1"/>
    <property type="molecule type" value="Genomic_DNA"/>
</dbReference>
<reference evidence="3" key="2">
    <citation type="submission" date="2015-03" db="EMBL/GenBank/DDBJ databases">
        <authorList>
            <person name="Murphy D."/>
        </authorList>
    </citation>
    <scope>NUCLEOTIDE SEQUENCE [LARGE SCALE GENOMIC DNA]</scope>
    <source>
        <strain evidence="3">K00500041</strain>
    </source>
</reference>
<reference evidence="4" key="4">
    <citation type="submission" date="2018-07" db="EMBL/GenBank/DDBJ databases">
        <authorList>
            <person name="Shah S."/>
            <person name="Brown T."/>
            <person name="Auld S."/>
            <person name="Bratton K."/>
            <person name="Narechania A."/>
            <person name="Mathema B."/>
            <person name="Gandhi N."/>
        </authorList>
    </citation>
    <scope>NUCLEOTIDE SEQUENCE</scope>
    <source>
        <strain evidence="4">32301_S10</strain>
    </source>
</reference>
<evidence type="ECO:0000313" key="4">
    <source>
        <dbReference type="EMBL" id="REQ50337.1"/>
    </source>
</evidence>
<dbReference type="EMBL" id="CSAE01000197">
    <property type="protein sequence ID" value="COV76680.1"/>
    <property type="molecule type" value="Genomic_DNA"/>
</dbReference>
<evidence type="ECO:0000313" key="2">
    <source>
        <dbReference type="EMBL" id="COV60258.1"/>
    </source>
</evidence>
<dbReference type="EMBL" id="QTBD01000169">
    <property type="protein sequence ID" value="REQ50337.1"/>
    <property type="molecule type" value="Genomic_DNA"/>
</dbReference>
<proteinExistence type="predicted"/>